<sequence>MYGLLLESIQHYVQELYGESVWQDVVQQAGLGKDDTFFTHNQYNDKVMLRLATACSTVLHDQMPSADRSMHFFGTCFVGFCAHYGYDKILRVAGRNYRDFLHGIDNLHETIRFSYPCMQSPSFMVEQEDVGGCVLVYRSRRTGFSHYVMGQLQQCASILYKVHVNISILDLTETDGGCSVRYRLDFNNCGYTPPLAAAPQNPVPNALCPIRASALFKIFPFCILFGRDMIVRHVGHSAQSLFRDRPLVNTSLTAIFSLRRPLLDFTWHNIRTHQNVVYELEARPPTRQHSSDGDRRHSEAGGQSGRKLLRGQMKWIEELDCIAFLCTPLVGSLQELEEQGLYLNDLNMYDSSREMVNAGWQHASILEMHMDKKSQQIVENMKALDKARTESNKLLYSMLPETIADSLRDGQNPLNTCQTFDAVTILFSYLVGFQEICNKGSAMDVVTVINNSFLVFDPIVDKYGLFKVETLGDAVYMVAGGVPEVTTDHAERVAYLALDFVREAHKVTCPIEGKSLNVRIGMHTGSIVAGIVGKCTPQYCLFGDTVNTASRMQTHSLAGRIHLSEPCHERLKGTDFITIYRGRVNAKVGVCFTFTLFFAITTTHHL</sequence>
<dbReference type="GO" id="GO:0005525">
    <property type="term" value="F:GTP binding"/>
    <property type="evidence" value="ECO:0007669"/>
    <property type="project" value="UniProtKB-KW"/>
</dbReference>
<evidence type="ECO:0000313" key="10">
    <source>
        <dbReference type="EMBL" id="KAK7491501.1"/>
    </source>
</evidence>
<feature type="region of interest" description="Disordered" evidence="8">
    <location>
        <begin position="281"/>
        <end position="304"/>
    </location>
</feature>
<keyword evidence="3" id="KW-0963">Cytoplasm</keyword>
<evidence type="ECO:0000256" key="6">
    <source>
        <dbReference type="ARBA" id="ARBA00023239"/>
    </source>
</evidence>
<evidence type="ECO:0000256" key="7">
    <source>
        <dbReference type="ARBA" id="ARBA00023293"/>
    </source>
</evidence>
<keyword evidence="5" id="KW-0342">GTP-binding</keyword>
<dbReference type="Pfam" id="PF07701">
    <property type="entry name" value="HNOBA"/>
    <property type="match status" value="1"/>
</dbReference>
<organism evidence="10 11">
    <name type="scientific">Batillaria attramentaria</name>
    <dbReference type="NCBI Taxonomy" id="370345"/>
    <lineage>
        <taxon>Eukaryota</taxon>
        <taxon>Metazoa</taxon>
        <taxon>Spiralia</taxon>
        <taxon>Lophotrochozoa</taxon>
        <taxon>Mollusca</taxon>
        <taxon>Gastropoda</taxon>
        <taxon>Caenogastropoda</taxon>
        <taxon>Sorbeoconcha</taxon>
        <taxon>Cerithioidea</taxon>
        <taxon>Batillariidae</taxon>
        <taxon>Batillaria</taxon>
    </lineage>
</organism>
<evidence type="ECO:0000313" key="11">
    <source>
        <dbReference type="Proteomes" id="UP001519460"/>
    </source>
</evidence>
<dbReference type="AlphaFoldDB" id="A0ABD0KW15"/>
<comment type="subcellular location">
    <subcellularLocation>
        <location evidence="1">Cytoplasm</location>
    </subcellularLocation>
</comment>
<dbReference type="SUPFAM" id="SSF55073">
    <property type="entry name" value="Nucleotide cyclase"/>
    <property type="match status" value="1"/>
</dbReference>
<dbReference type="Pfam" id="PF07700">
    <property type="entry name" value="HNOB"/>
    <property type="match status" value="1"/>
</dbReference>
<dbReference type="SUPFAM" id="SSF111126">
    <property type="entry name" value="Ligand-binding domain in the NO signalling and Golgi transport"/>
    <property type="match status" value="1"/>
</dbReference>
<reference evidence="10 11" key="1">
    <citation type="journal article" date="2023" name="Sci. Data">
        <title>Genome assembly of the Korean intertidal mud-creeper Batillaria attramentaria.</title>
        <authorList>
            <person name="Patra A.K."/>
            <person name="Ho P.T."/>
            <person name="Jun S."/>
            <person name="Lee S.J."/>
            <person name="Kim Y."/>
            <person name="Won Y.J."/>
        </authorList>
    </citation>
    <scope>NUCLEOTIDE SEQUENCE [LARGE SCALE GENOMIC DNA]</scope>
    <source>
        <strain evidence="10">Wonlab-2016</strain>
    </source>
</reference>
<dbReference type="PANTHER" id="PTHR45655:SF5">
    <property type="entry name" value="SOLUBLE GUANYLATE CYCLASE 89DA-RELATED"/>
    <property type="match status" value="1"/>
</dbReference>
<dbReference type="EMBL" id="JACVVK020000114">
    <property type="protein sequence ID" value="KAK7491501.1"/>
    <property type="molecule type" value="Genomic_DNA"/>
</dbReference>
<dbReference type="Proteomes" id="UP001519460">
    <property type="component" value="Unassembled WGS sequence"/>
</dbReference>
<dbReference type="Pfam" id="PF00211">
    <property type="entry name" value="Guanylate_cyc"/>
    <property type="match status" value="1"/>
</dbReference>
<evidence type="ECO:0000256" key="5">
    <source>
        <dbReference type="ARBA" id="ARBA00023134"/>
    </source>
</evidence>
<dbReference type="GO" id="GO:0005737">
    <property type="term" value="C:cytoplasm"/>
    <property type="evidence" value="ECO:0007669"/>
    <property type="project" value="UniProtKB-SubCell"/>
</dbReference>
<dbReference type="InterPro" id="IPR011644">
    <property type="entry name" value="Heme_NO-bd"/>
</dbReference>
<dbReference type="InterPro" id="IPR042463">
    <property type="entry name" value="HNOB_dom_associated_sf"/>
</dbReference>
<dbReference type="InterPro" id="IPR029787">
    <property type="entry name" value="Nucleotide_cyclase"/>
</dbReference>
<keyword evidence="6" id="KW-0456">Lyase</keyword>
<keyword evidence="4" id="KW-0547">Nucleotide-binding</keyword>
<dbReference type="SMART" id="SM00044">
    <property type="entry name" value="CYCc"/>
    <property type="match status" value="1"/>
</dbReference>
<dbReference type="InterPro" id="IPR038158">
    <property type="entry name" value="H-NOX_domain_sf"/>
</dbReference>
<feature type="compositionally biased region" description="Basic and acidic residues" evidence="8">
    <location>
        <begin position="281"/>
        <end position="299"/>
    </location>
</feature>
<proteinExistence type="predicted"/>
<evidence type="ECO:0000256" key="3">
    <source>
        <dbReference type="ARBA" id="ARBA00022490"/>
    </source>
</evidence>
<comment type="caution">
    <text evidence="10">The sequence shown here is derived from an EMBL/GenBank/DDBJ whole genome shotgun (WGS) entry which is preliminary data.</text>
</comment>
<dbReference type="Gene3D" id="6.10.250.780">
    <property type="match status" value="1"/>
</dbReference>
<dbReference type="EC" id="4.6.1.2" evidence="2"/>
<dbReference type="Gene3D" id="3.30.70.1230">
    <property type="entry name" value="Nucleotide cyclase"/>
    <property type="match status" value="1"/>
</dbReference>
<dbReference type="InterPro" id="IPR011645">
    <property type="entry name" value="HNOB_dom_associated"/>
</dbReference>
<accession>A0ABD0KW15</accession>
<evidence type="ECO:0000256" key="2">
    <source>
        <dbReference type="ARBA" id="ARBA00012202"/>
    </source>
</evidence>
<dbReference type="Gene3D" id="3.30.450.260">
    <property type="entry name" value="Haem NO binding associated domain"/>
    <property type="match status" value="1"/>
</dbReference>
<feature type="domain" description="Guanylate cyclase" evidence="9">
    <location>
        <begin position="424"/>
        <end position="553"/>
    </location>
</feature>
<gene>
    <name evidence="10" type="ORF">BaRGS_00017330</name>
</gene>
<keyword evidence="11" id="KW-1185">Reference proteome</keyword>
<dbReference type="Gene3D" id="3.90.1520.10">
    <property type="entry name" value="H-NOX domain"/>
    <property type="match status" value="1"/>
</dbReference>
<keyword evidence="7" id="KW-0141">cGMP biosynthesis</keyword>
<dbReference type="CDD" id="cd07302">
    <property type="entry name" value="CHD"/>
    <property type="match status" value="1"/>
</dbReference>
<dbReference type="InterPro" id="IPR024096">
    <property type="entry name" value="NO_sig/Golgi_transp_ligand-bd"/>
</dbReference>
<dbReference type="PANTHER" id="PTHR45655">
    <property type="entry name" value="GUANYLATE CYCLASE SOLUBLE SUBUNIT BETA-2"/>
    <property type="match status" value="1"/>
</dbReference>
<evidence type="ECO:0000256" key="1">
    <source>
        <dbReference type="ARBA" id="ARBA00004496"/>
    </source>
</evidence>
<dbReference type="GO" id="GO:0004383">
    <property type="term" value="F:guanylate cyclase activity"/>
    <property type="evidence" value="ECO:0007669"/>
    <property type="project" value="UniProtKB-EC"/>
</dbReference>
<dbReference type="InterPro" id="IPR001054">
    <property type="entry name" value="A/G_cyclase"/>
</dbReference>
<evidence type="ECO:0000259" key="9">
    <source>
        <dbReference type="PROSITE" id="PS50125"/>
    </source>
</evidence>
<evidence type="ECO:0000256" key="8">
    <source>
        <dbReference type="SAM" id="MobiDB-lite"/>
    </source>
</evidence>
<name>A0ABD0KW15_9CAEN</name>
<evidence type="ECO:0000256" key="4">
    <source>
        <dbReference type="ARBA" id="ARBA00022741"/>
    </source>
</evidence>
<dbReference type="PROSITE" id="PS50125">
    <property type="entry name" value="GUANYLATE_CYCLASE_2"/>
    <property type="match status" value="1"/>
</dbReference>
<protein>
    <recommendedName>
        <fullName evidence="2">guanylate cyclase</fullName>
        <ecNumber evidence="2">4.6.1.2</ecNumber>
    </recommendedName>
</protein>